<accession>A0A1E5V4P4</accession>
<protein>
    <submittedName>
        <fullName evidence="11">Uncharacterized protein</fullName>
    </submittedName>
</protein>
<dbReference type="GO" id="GO:0008320">
    <property type="term" value="F:protein transmembrane transporter activity"/>
    <property type="evidence" value="ECO:0007669"/>
    <property type="project" value="TreeGrafter"/>
</dbReference>
<dbReference type="STRING" id="888268.A0A1E5V4P4"/>
<keyword evidence="4" id="KW-0812">Transmembrane</keyword>
<evidence type="ECO:0000256" key="10">
    <source>
        <dbReference type="ARBA" id="ARBA00023136"/>
    </source>
</evidence>
<keyword evidence="5" id="KW-0999">Mitochondrion inner membrane</keyword>
<evidence type="ECO:0000256" key="4">
    <source>
        <dbReference type="ARBA" id="ARBA00022692"/>
    </source>
</evidence>
<name>A0A1E5V4P4_9POAL</name>
<reference evidence="11 12" key="1">
    <citation type="submission" date="2016-09" db="EMBL/GenBank/DDBJ databases">
        <title>The draft genome of Dichanthelium oligosanthes: A C3 panicoid grass species.</title>
        <authorList>
            <person name="Studer A.J."/>
            <person name="Schnable J.C."/>
            <person name="Brutnell T.P."/>
        </authorList>
    </citation>
    <scope>NUCLEOTIDE SEQUENCE [LARGE SCALE GENOMIC DNA]</scope>
    <source>
        <strain evidence="12">cv. Kellogg 1175</strain>
        <tissue evidence="11">Leaf</tissue>
    </source>
</reference>
<comment type="similarity">
    <text evidence="2">Belongs to the Tim17/Tim22/Tim23 family.</text>
</comment>
<sequence length="67" mass="6883">MTSPLDRQPCPDRILKDTGNAFGMGAVGSSVFHFVRGAYNSPIGHCLAGGAMGVCMNAPRVGGNFAV</sequence>
<dbReference type="PANTHER" id="PTHR10485:SF0">
    <property type="entry name" value="AT05822P-RELATED"/>
    <property type="match status" value="1"/>
</dbReference>
<dbReference type="GO" id="GO:0030150">
    <property type="term" value="P:protein import into mitochondrial matrix"/>
    <property type="evidence" value="ECO:0007669"/>
    <property type="project" value="TreeGrafter"/>
</dbReference>
<evidence type="ECO:0000256" key="1">
    <source>
        <dbReference type="ARBA" id="ARBA00004448"/>
    </source>
</evidence>
<gene>
    <name evidence="11" type="ORF">BAE44_0018851</name>
</gene>
<keyword evidence="12" id="KW-1185">Reference proteome</keyword>
<evidence type="ECO:0000256" key="7">
    <source>
        <dbReference type="ARBA" id="ARBA00022989"/>
    </source>
</evidence>
<comment type="subcellular location">
    <subcellularLocation>
        <location evidence="1">Mitochondrion inner membrane</location>
        <topology evidence="1">Multi-pass membrane protein</topology>
    </subcellularLocation>
</comment>
<keyword evidence="8" id="KW-0811">Translocation</keyword>
<dbReference type="GO" id="GO:0005744">
    <property type="term" value="C:TIM23 mitochondrial import inner membrane translocase complex"/>
    <property type="evidence" value="ECO:0007669"/>
    <property type="project" value="TreeGrafter"/>
</dbReference>
<evidence type="ECO:0000256" key="5">
    <source>
        <dbReference type="ARBA" id="ARBA00022792"/>
    </source>
</evidence>
<evidence type="ECO:0000256" key="9">
    <source>
        <dbReference type="ARBA" id="ARBA00023128"/>
    </source>
</evidence>
<evidence type="ECO:0000256" key="6">
    <source>
        <dbReference type="ARBA" id="ARBA00022927"/>
    </source>
</evidence>
<keyword evidence="10" id="KW-0472">Membrane</keyword>
<evidence type="ECO:0000313" key="11">
    <source>
        <dbReference type="EMBL" id="OEL20130.1"/>
    </source>
</evidence>
<dbReference type="PANTHER" id="PTHR10485">
    <property type="entry name" value="MITOCHONDRIAL IMPORT INNER MEMBRANE TRANSLOCASE SUBUNIT TIM-17"/>
    <property type="match status" value="1"/>
</dbReference>
<comment type="caution">
    <text evidence="11">The sequence shown here is derived from an EMBL/GenBank/DDBJ whole genome shotgun (WGS) entry which is preliminary data.</text>
</comment>
<evidence type="ECO:0000256" key="3">
    <source>
        <dbReference type="ARBA" id="ARBA00022448"/>
    </source>
</evidence>
<evidence type="ECO:0000256" key="2">
    <source>
        <dbReference type="ARBA" id="ARBA00008444"/>
    </source>
</evidence>
<organism evidence="11 12">
    <name type="scientific">Dichanthelium oligosanthes</name>
    <dbReference type="NCBI Taxonomy" id="888268"/>
    <lineage>
        <taxon>Eukaryota</taxon>
        <taxon>Viridiplantae</taxon>
        <taxon>Streptophyta</taxon>
        <taxon>Embryophyta</taxon>
        <taxon>Tracheophyta</taxon>
        <taxon>Spermatophyta</taxon>
        <taxon>Magnoliopsida</taxon>
        <taxon>Liliopsida</taxon>
        <taxon>Poales</taxon>
        <taxon>Poaceae</taxon>
        <taxon>PACMAD clade</taxon>
        <taxon>Panicoideae</taxon>
        <taxon>Panicodae</taxon>
        <taxon>Paniceae</taxon>
        <taxon>Dichantheliinae</taxon>
        <taxon>Dichanthelium</taxon>
    </lineage>
</organism>
<keyword evidence="9" id="KW-0496">Mitochondrion</keyword>
<keyword evidence="7" id="KW-1133">Transmembrane helix</keyword>
<keyword evidence="6" id="KW-0653">Protein transport</keyword>
<dbReference type="AlphaFoldDB" id="A0A1E5V4P4"/>
<evidence type="ECO:0000313" key="12">
    <source>
        <dbReference type="Proteomes" id="UP000095767"/>
    </source>
</evidence>
<evidence type="ECO:0000256" key="8">
    <source>
        <dbReference type="ARBA" id="ARBA00023010"/>
    </source>
</evidence>
<proteinExistence type="inferred from homology"/>
<keyword evidence="3" id="KW-0813">Transport</keyword>
<dbReference type="Proteomes" id="UP000095767">
    <property type="component" value="Unassembled WGS sequence"/>
</dbReference>
<dbReference type="EMBL" id="LWDX02051662">
    <property type="protein sequence ID" value="OEL20130.1"/>
    <property type="molecule type" value="Genomic_DNA"/>
</dbReference>
<dbReference type="OrthoDB" id="690006at2759"/>